<dbReference type="Proteomes" id="UP001458880">
    <property type="component" value="Unassembled WGS sequence"/>
</dbReference>
<dbReference type="Gene3D" id="3.40.50.300">
    <property type="entry name" value="P-loop containing nucleotide triphosphate hydrolases"/>
    <property type="match status" value="1"/>
</dbReference>
<proteinExistence type="predicted"/>
<evidence type="ECO:0000313" key="4">
    <source>
        <dbReference type="EMBL" id="KAK9718320.1"/>
    </source>
</evidence>
<comment type="caution">
    <text evidence="4">The sequence shown here is derived from an EMBL/GenBank/DDBJ whole genome shotgun (WGS) entry which is preliminary data.</text>
</comment>
<dbReference type="InterPro" id="IPR027417">
    <property type="entry name" value="P-loop_NTPase"/>
</dbReference>
<gene>
    <name evidence="4" type="ORF">QE152_g23235</name>
</gene>
<keyword evidence="1" id="KW-0547">Nucleotide-binding</keyword>
<dbReference type="SUPFAM" id="SSF52540">
    <property type="entry name" value="P-loop containing nucleoside triphosphate hydrolases"/>
    <property type="match status" value="1"/>
</dbReference>
<organism evidence="4 5">
    <name type="scientific">Popillia japonica</name>
    <name type="common">Japanese beetle</name>
    <dbReference type="NCBI Taxonomy" id="7064"/>
    <lineage>
        <taxon>Eukaryota</taxon>
        <taxon>Metazoa</taxon>
        <taxon>Ecdysozoa</taxon>
        <taxon>Arthropoda</taxon>
        <taxon>Hexapoda</taxon>
        <taxon>Insecta</taxon>
        <taxon>Pterygota</taxon>
        <taxon>Neoptera</taxon>
        <taxon>Endopterygota</taxon>
        <taxon>Coleoptera</taxon>
        <taxon>Polyphaga</taxon>
        <taxon>Scarabaeiformia</taxon>
        <taxon>Scarabaeidae</taxon>
        <taxon>Rutelinae</taxon>
        <taxon>Popillia</taxon>
    </lineage>
</organism>
<evidence type="ECO:0000259" key="3">
    <source>
        <dbReference type="PROSITE" id="PS51206"/>
    </source>
</evidence>
<dbReference type="AlphaFoldDB" id="A0AAW1KHV1"/>
<dbReference type="GO" id="GO:0005524">
    <property type="term" value="F:ATP binding"/>
    <property type="evidence" value="ECO:0007669"/>
    <property type="project" value="UniProtKB-KW"/>
</dbReference>
<evidence type="ECO:0000256" key="2">
    <source>
        <dbReference type="ARBA" id="ARBA00022840"/>
    </source>
</evidence>
<accession>A0AAW1KHV1</accession>
<dbReference type="EMBL" id="JASPKY010000229">
    <property type="protein sequence ID" value="KAK9718320.1"/>
    <property type="molecule type" value="Genomic_DNA"/>
</dbReference>
<keyword evidence="5" id="KW-1185">Reference proteome</keyword>
<feature type="domain" description="SF3 helicase" evidence="3">
    <location>
        <begin position="434"/>
        <end position="585"/>
    </location>
</feature>
<sequence length="597" mass="68470">MSTQGIDVTGDFPINEEVSSIDNNNIAKWTQLIDLLASTYPDIDSLMRGRNTNTDKKFSDIWTEMRALYLKATDSTENASWETFKDYLATNISYTPFLGTEDILTVIPFLGTEDILTVMTGVSKLKISTNRVEDHNPSSQSRPTLKRSADETIFTSYMHRVEDHNPSSQSRPTLKRSADETIFTSYMHAPTPTERADADSLENILEGQASVYDGVTSRSHTSEISCTTSIHGPDNTTTFTYPEQQGKYYIQLKVFKFADVLTVPQEKLWTKALQVSLRFVTKPCKHKESIAGHEICTFRPRRGPHHEAHYGSNNSSTSTFEGPSKISSVDKEEAIYELVKKLCITPINNTVLSVKWLQSPFKFLQRGSQTLQTIFNTWSREVKHMTIEDLIDVYNRTEPFFSCTSASLSDFYYTTEESLERCKFILEYQFPEMDARIEFLQQLYLVLTKQNGKKNTLSITGPPSSGKTYFVRFISSFFLSIGQVRNFNRNDSFPLNDCTDKRILLWDEPNYTRENLETIKMLFSGDNTPANVKYENQVVIEKTPLLITTNTDVFPTTDDFNKRMVRYRWIQLPKTDEDHKQLYPMALPALFSLYDIC</sequence>
<dbReference type="GO" id="GO:0019079">
    <property type="term" value="P:viral genome replication"/>
    <property type="evidence" value="ECO:0007669"/>
    <property type="project" value="InterPro"/>
</dbReference>
<dbReference type="Pfam" id="PF01057">
    <property type="entry name" value="Parvo_NS1"/>
    <property type="match status" value="1"/>
</dbReference>
<reference evidence="4 5" key="1">
    <citation type="journal article" date="2024" name="BMC Genomics">
        <title>De novo assembly and annotation of Popillia japonica's genome with initial clues to its potential as an invasive pest.</title>
        <authorList>
            <person name="Cucini C."/>
            <person name="Boschi S."/>
            <person name="Funari R."/>
            <person name="Cardaioli E."/>
            <person name="Iannotti N."/>
            <person name="Marturano G."/>
            <person name="Paoli F."/>
            <person name="Bruttini M."/>
            <person name="Carapelli A."/>
            <person name="Frati F."/>
            <person name="Nardi F."/>
        </authorList>
    </citation>
    <scope>NUCLEOTIDE SEQUENCE [LARGE SCALE GENOMIC DNA]</scope>
    <source>
        <strain evidence="4">DMR45628</strain>
    </source>
</reference>
<name>A0AAW1KHV1_POPJA</name>
<evidence type="ECO:0000313" key="5">
    <source>
        <dbReference type="Proteomes" id="UP001458880"/>
    </source>
</evidence>
<keyword evidence="2" id="KW-0067">ATP-binding</keyword>
<protein>
    <submittedName>
        <fullName evidence="4">Parvovirus non-structural protein NS1</fullName>
    </submittedName>
</protein>
<evidence type="ECO:0000256" key="1">
    <source>
        <dbReference type="ARBA" id="ARBA00022741"/>
    </source>
</evidence>
<dbReference type="InterPro" id="IPR001257">
    <property type="entry name" value="Parvovirus_NS1_helicase"/>
</dbReference>
<dbReference type="InterPro" id="IPR014015">
    <property type="entry name" value="Helicase_SF3_DNA-vir"/>
</dbReference>
<dbReference type="PROSITE" id="PS51206">
    <property type="entry name" value="SF3_HELICASE_1"/>
    <property type="match status" value="1"/>
</dbReference>